<evidence type="ECO:0000256" key="1">
    <source>
        <dbReference type="ARBA" id="ARBA00000185"/>
    </source>
</evidence>
<reference evidence="13" key="2">
    <citation type="journal article" date="2021" name="PeerJ">
        <title>Extensive microbial diversity within the chicken gut microbiome revealed by metagenomics and culture.</title>
        <authorList>
            <person name="Gilroy R."/>
            <person name="Ravi A."/>
            <person name="Getino M."/>
            <person name="Pursley I."/>
            <person name="Horton D.L."/>
            <person name="Alikhan N.F."/>
            <person name="Baker D."/>
            <person name="Gharbi K."/>
            <person name="Hall N."/>
            <person name="Watson M."/>
            <person name="Adriaenssens E.M."/>
            <person name="Foster-Nyarko E."/>
            <person name="Jarju S."/>
            <person name="Secka A."/>
            <person name="Antonio M."/>
            <person name="Oren A."/>
            <person name="Chaudhuri R.R."/>
            <person name="La Ragione R."/>
            <person name="Hildebrand F."/>
            <person name="Pallen M.J."/>
        </authorList>
    </citation>
    <scope>NUCLEOTIDE SEQUENCE</scope>
    <source>
        <strain evidence="13">10669</strain>
    </source>
</reference>
<dbReference type="PRINTS" id="PR01159">
    <property type="entry name" value="DNAGYRASEB"/>
</dbReference>
<evidence type="ECO:0000256" key="8">
    <source>
        <dbReference type="ARBA" id="ARBA00023125"/>
    </source>
</evidence>
<feature type="region of interest" description="Disordered" evidence="11">
    <location>
        <begin position="1"/>
        <end position="21"/>
    </location>
</feature>
<name>A0A9D1NJA3_9BACT</name>
<dbReference type="NCBIfam" id="NF004189">
    <property type="entry name" value="PRK05644.1"/>
    <property type="match status" value="1"/>
</dbReference>
<comment type="subcellular location">
    <subcellularLocation>
        <location evidence="10">Cytoplasm</location>
    </subcellularLocation>
</comment>
<dbReference type="PROSITE" id="PS00177">
    <property type="entry name" value="TOPOISOMERASE_II"/>
    <property type="match status" value="1"/>
</dbReference>
<dbReference type="InterPro" id="IPR013506">
    <property type="entry name" value="Topo_IIA_bsu_dom2"/>
</dbReference>
<dbReference type="FunFam" id="3.40.50.670:FF:000001">
    <property type="entry name" value="DNA topoisomerase 2"/>
    <property type="match status" value="1"/>
</dbReference>
<feature type="compositionally biased region" description="Basic and acidic residues" evidence="11">
    <location>
        <begin position="1"/>
        <end position="13"/>
    </location>
</feature>
<dbReference type="InterPro" id="IPR002288">
    <property type="entry name" value="DNA_gyrase_B_C"/>
</dbReference>
<dbReference type="NCBIfam" id="NF011501">
    <property type="entry name" value="PRK14939.1"/>
    <property type="match status" value="1"/>
</dbReference>
<dbReference type="NCBIfam" id="TIGR01059">
    <property type="entry name" value="gyrB"/>
    <property type="match status" value="1"/>
</dbReference>
<dbReference type="SMART" id="SM00387">
    <property type="entry name" value="HATPase_c"/>
    <property type="match status" value="1"/>
</dbReference>
<dbReference type="FunFam" id="3.30.230.10:FF:000005">
    <property type="entry name" value="DNA gyrase subunit B"/>
    <property type="match status" value="1"/>
</dbReference>
<comment type="function">
    <text evidence="10">A type II topoisomerase that negatively supercoils closed circular double-stranded (ds) DNA in an ATP-dependent manner to modulate DNA topology and maintain chromosomes in an underwound state. Negative supercoiling favors strand separation, and DNA replication, transcription, recombination and repair, all of which involve strand separation. Also able to catalyze the interconversion of other topological isomers of dsDNA rings, including catenanes and knotted rings. Type II topoisomerases break and join 2 DNA strands simultaneously in an ATP-dependent manner.</text>
</comment>
<dbReference type="GO" id="GO:0003918">
    <property type="term" value="F:DNA topoisomerase type II (double strand cut, ATP-hydrolyzing) activity"/>
    <property type="evidence" value="ECO:0007669"/>
    <property type="project" value="UniProtKB-UniRule"/>
</dbReference>
<evidence type="ECO:0000256" key="6">
    <source>
        <dbReference type="ARBA" id="ARBA00022842"/>
    </source>
</evidence>
<dbReference type="Pfam" id="PF00204">
    <property type="entry name" value="DNA_gyraseB"/>
    <property type="match status" value="1"/>
</dbReference>
<keyword evidence="6 10" id="KW-0460">Magnesium</keyword>
<dbReference type="SUPFAM" id="SSF54211">
    <property type="entry name" value="Ribosomal protein S5 domain 2-like"/>
    <property type="match status" value="1"/>
</dbReference>
<dbReference type="GO" id="GO:0005694">
    <property type="term" value="C:chromosome"/>
    <property type="evidence" value="ECO:0007669"/>
    <property type="project" value="InterPro"/>
</dbReference>
<evidence type="ECO:0000256" key="9">
    <source>
        <dbReference type="ARBA" id="ARBA00023235"/>
    </source>
</evidence>
<feature type="binding site" evidence="10">
    <location>
        <position position="542"/>
    </location>
    <ligand>
        <name>Mg(2+)</name>
        <dbReference type="ChEBI" id="CHEBI:18420"/>
        <label>2</label>
    </ligand>
</feature>
<feature type="binding site" evidence="10">
    <location>
        <position position="460"/>
    </location>
    <ligand>
        <name>Mg(2+)</name>
        <dbReference type="ChEBI" id="CHEBI:18420"/>
        <label>1</label>
        <note>catalytic</note>
    </ligand>
</feature>
<dbReference type="Gene3D" id="3.40.50.670">
    <property type="match status" value="2"/>
</dbReference>
<dbReference type="GO" id="GO:0005524">
    <property type="term" value="F:ATP binding"/>
    <property type="evidence" value="ECO:0007669"/>
    <property type="project" value="UniProtKB-UniRule"/>
</dbReference>
<evidence type="ECO:0000256" key="10">
    <source>
        <dbReference type="HAMAP-Rule" id="MF_01898"/>
    </source>
</evidence>
<evidence type="ECO:0000259" key="12">
    <source>
        <dbReference type="PROSITE" id="PS50880"/>
    </source>
</evidence>
<dbReference type="SUPFAM" id="SSF55874">
    <property type="entry name" value="ATPase domain of HSP90 chaperone/DNA topoisomerase II/histidine kinase"/>
    <property type="match status" value="1"/>
</dbReference>
<dbReference type="GO" id="GO:0006265">
    <property type="term" value="P:DNA topological change"/>
    <property type="evidence" value="ECO:0007669"/>
    <property type="project" value="UniProtKB-UniRule"/>
</dbReference>
<dbReference type="EC" id="5.6.2.2" evidence="10"/>
<keyword evidence="3 10" id="KW-0479">Metal-binding</keyword>
<dbReference type="Gene3D" id="3.30.565.10">
    <property type="entry name" value="Histidine kinase-like ATPase, C-terminal domain"/>
    <property type="match status" value="1"/>
</dbReference>
<protein>
    <recommendedName>
        <fullName evidence="10">DNA gyrase subunit B</fullName>
        <ecNumber evidence="10">5.6.2.2</ecNumber>
    </recommendedName>
</protein>
<accession>A0A9D1NJA3</accession>
<comment type="subunit">
    <text evidence="10">Heterotetramer, composed of two GyrA and two GyrB chains. In the heterotetramer, GyrA contains the active site tyrosine that forms a transient covalent intermediate with DNA, while GyrB binds cofactors and catalyzes ATP hydrolysis.</text>
</comment>
<evidence type="ECO:0000256" key="4">
    <source>
        <dbReference type="ARBA" id="ARBA00022741"/>
    </source>
</evidence>
<dbReference type="InterPro" id="IPR006171">
    <property type="entry name" value="TOPRIM_dom"/>
</dbReference>
<dbReference type="Pfam" id="PF00986">
    <property type="entry name" value="DNA_gyraseB_C"/>
    <property type="match status" value="1"/>
</dbReference>
<gene>
    <name evidence="10 13" type="primary">gyrB</name>
    <name evidence="13" type="ORF">IAC75_02010</name>
</gene>
<keyword evidence="10" id="KW-0963">Cytoplasm</keyword>
<dbReference type="InterPro" id="IPR011557">
    <property type="entry name" value="GyrB"/>
</dbReference>
<keyword evidence="8" id="KW-0238">DNA-binding</keyword>
<organism evidence="13 14">
    <name type="scientific">Candidatus Spyradosoma merdigallinarum</name>
    <dbReference type="NCBI Taxonomy" id="2840950"/>
    <lineage>
        <taxon>Bacteria</taxon>
        <taxon>Pseudomonadati</taxon>
        <taxon>Verrucomicrobiota</taxon>
        <taxon>Opitutia</taxon>
        <taxon>Opitutia incertae sedis</taxon>
        <taxon>Candidatus Spyradosoma</taxon>
    </lineage>
</organism>
<dbReference type="PANTHER" id="PTHR45866">
    <property type="entry name" value="DNA GYRASE/TOPOISOMERASE SUBUNIT B"/>
    <property type="match status" value="1"/>
</dbReference>
<comment type="similarity">
    <text evidence="2 10">Belongs to the type II topoisomerase GyrB family.</text>
</comment>
<dbReference type="GO" id="GO:0003677">
    <property type="term" value="F:DNA binding"/>
    <property type="evidence" value="ECO:0007669"/>
    <property type="project" value="UniProtKB-KW"/>
</dbReference>
<proteinExistence type="inferred from homology"/>
<feature type="binding site" evidence="10">
    <location>
        <position position="540"/>
    </location>
    <ligand>
        <name>Mg(2+)</name>
        <dbReference type="ChEBI" id="CHEBI:18420"/>
        <label>2</label>
    </ligand>
</feature>
<dbReference type="FunFam" id="3.30.565.10:FF:000002">
    <property type="entry name" value="DNA gyrase subunit B"/>
    <property type="match status" value="1"/>
</dbReference>
<dbReference type="InterPro" id="IPR013759">
    <property type="entry name" value="Topo_IIA_B_C"/>
</dbReference>
<dbReference type="GO" id="GO:0046872">
    <property type="term" value="F:metal ion binding"/>
    <property type="evidence" value="ECO:0007669"/>
    <property type="project" value="UniProtKB-KW"/>
</dbReference>
<dbReference type="SUPFAM" id="SSF56719">
    <property type="entry name" value="Type II DNA topoisomerase"/>
    <property type="match status" value="1"/>
</dbReference>
<comment type="miscellaneous">
    <text evidence="10">Few gyrases are as efficient as E.coli at forming negative supercoils. Not all organisms have 2 type II topoisomerases; in organisms with a single type II topoisomerase this enzyme also has to decatenate newly replicated chromosomes.</text>
</comment>
<dbReference type="InterPro" id="IPR001241">
    <property type="entry name" value="Topo_IIA"/>
</dbReference>
<keyword evidence="4 10" id="KW-0547">Nucleotide-binding</keyword>
<evidence type="ECO:0000256" key="7">
    <source>
        <dbReference type="ARBA" id="ARBA00023029"/>
    </source>
</evidence>
<dbReference type="EMBL" id="DVOG01000054">
    <property type="protein sequence ID" value="HIV03906.1"/>
    <property type="molecule type" value="Genomic_DNA"/>
</dbReference>
<dbReference type="CDD" id="cd16928">
    <property type="entry name" value="HATPase_GyrB-like"/>
    <property type="match status" value="1"/>
</dbReference>
<keyword evidence="7 10" id="KW-0799">Topoisomerase</keyword>
<comment type="caution">
    <text evidence="13">The sequence shown here is derived from an EMBL/GenBank/DDBJ whole genome shotgun (WGS) entry which is preliminary data.</text>
</comment>
<evidence type="ECO:0000256" key="11">
    <source>
        <dbReference type="SAM" id="MobiDB-lite"/>
    </source>
</evidence>
<dbReference type="PROSITE" id="PS50880">
    <property type="entry name" value="TOPRIM"/>
    <property type="match status" value="1"/>
</dbReference>
<dbReference type="InterPro" id="IPR034160">
    <property type="entry name" value="TOPRIM_GyrB"/>
</dbReference>
<reference evidence="13" key="1">
    <citation type="submission" date="2020-10" db="EMBL/GenBank/DDBJ databases">
        <authorList>
            <person name="Gilroy R."/>
        </authorList>
    </citation>
    <scope>NUCLEOTIDE SEQUENCE</scope>
    <source>
        <strain evidence="13">10669</strain>
    </source>
</reference>
<dbReference type="Pfam" id="PF01751">
    <property type="entry name" value="Toprim"/>
    <property type="match status" value="1"/>
</dbReference>
<evidence type="ECO:0000256" key="5">
    <source>
        <dbReference type="ARBA" id="ARBA00022840"/>
    </source>
</evidence>
<dbReference type="GO" id="GO:0006261">
    <property type="term" value="P:DNA-templated DNA replication"/>
    <property type="evidence" value="ECO:0007669"/>
    <property type="project" value="UniProtKB-UniRule"/>
</dbReference>
<dbReference type="InterPro" id="IPR014721">
    <property type="entry name" value="Ribsml_uS5_D2-typ_fold_subgr"/>
</dbReference>
<dbReference type="Gene3D" id="3.30.230.10">
    <property type="match status" value="1"/>
</dbReference>
<dbReference type="SMART" id="SM00433">
    <property type="entry name" value="TOP2c"/>
    <property type="match status" value="1"/>
</dbReference>
<dbReference type="Proteomes" id="UP000886812">
    <property type="component" value="Unassembled WGS sequence"/>
</dbReference>
<keyword evidence="9 10" id="KW-0413">Isomerase</keyword>
<dbReference type="AlphaFoldDB" id="A0A9D1NJA3"/>
<dbReference type="CDD" id="cd03366">
    <property type="entry name" value="TOPRIM_TopoIIA_GyrB"/>
    <property type="match status" value="1"/>
</dbReference>
<keyword evidence="5 10" id="KW-0067">ATP-binding</keyword>
<dbReference type="CDD" id="cd00822">
    <property type="entry name" value="TopoII_Trans_DNA_gyrase"/>
    <property type="match status" value="1"/>
</dbReference>
<dbReference type="PANTHER" id="PTHR45866:SF1">
    <property type="entry name" value="DNA GYRASE SUBUNIT B, MITOCHONDRIAL"/>
    <property type="match status" value="1"/>
</dbReference>
<sequence length="859" mass="95836">MSDSEKTPAEQRQKSKGNASYDASDIKRLKGLKAVRERPGMYIGDTNETGLHHCVYEIVDNSIDEALAGFCSEIKVSIHGNGSVTVEDNGRGIPVAIHPEEKIPTLELVLTNLHAGGKFEKGAYQVSGGLNGVGAKCVNALSEFFEAEVCRDGEVHNMQFCRGEVTTPIRVLGKTKKTGTKITFLPDPEIFTVLEFKYDTLARRLRELAFLVPGITISIEDERSGHKETFHYKEGLSEYVSYLNSGEETLFRNPILITAEIDITDPTKPVVLPKNFVPDPAKKISKMTVDVALQYNRKYTEIVYAYTNLINNPEGGTHLSGFRSALTRVVNNYAKANNLIKDKDPKLTGDDMKEGLVAVISVKHPDPKFQSQNKTRLTNPEVEGIVQTVVGDGLKYVFEKEPATAKAIIAAAANAARAREAARKARETVRKGALQGGGLPGKLADCSEKDPSQCEIYLVEGDSAGGSAKQGRDRRTQAILPLRGKILNVERVRLNKMLENAEIKAMITAFGTGIGEGGKDEEAKFNIEKARYHKIVIMTDADVDGAHIRTLLLTFFFRHMRGLIDAGYVYIAQPPLYKVKRKKKEQYVENDAQMNAMLLKLGTEDISLLRKRDNQRFAPETLDRIVECMARLETLGRGVVRYGCPLAAYLDTHKRETQELPKFLARIRTGNSETFEYLFSDDERLSFFARMEVEDVTAVTNIREVSGEDGRTVQQRVSVYEIYEAGQMTKILRQLAELGLDVNQFAASEEPRYELIEGEADGNGEAKRYPLCSMLELIAKIRELGRRGLTISRYKGLGEMNPKQLFETTMDPATRRFLKVTIEDAAEANRVFTMLMGDDVPPRRQFIEDNALNTSYLDV</sequence>
<comment type="catalytic activity">
    <reaction evidence="1 10">
        <text>ATP-dependent breakage, passage and rejoining of double-stranded DNA.</text>
        <dbReference type="EC" id="5.6.2.2"/>
    </reaction>
</comment>
<feature type="site" description="Interaction with DNA" evidence="10">
    <location>
        <position position="488"/>
    </location>
</feature>
<dbReference type="PRINTS" id="PR00418">
    <property type="entry name" value="TPI2FAMILY"/>
</dbReference>
<dbReference type="HAMAP" id="MF_01898">
    <property type="entry name" value="GyrB"/>
    <property type="match status" value="1"/>
</dbReference>
<dbReference type="Pfam" id="PF02518">
    <property type="entry name" value="HATPase_c"/>
    <property type="match status" value="1"/>
</dbReference>
<evidence type="ECO:0000313" key="13">
    <source>
        <dbReference type="EMBL" id="HIV03906.1"/>
    </source>
</evidence>
<feature type="site" description="Interaction with DNA" evidence="10">
    <location>
        <position position="485"/>
    </location>
</feature>
<feature type="binding site" evidence="10">
    <location>
        <position position="540"/>
    </location>
    <ligand>
        <name>Mg(2+)</name>
        <dbReference type="ChEBI" id="CHEBI:18420"/>
        <label>1</label>
        <note>catalytic</note>
    </ligand>
</feature>
<dbReference type="InterPro" id="IPR036890">
    <property type="entry name" value="HATPase_C_sf"/>
</dbReference>
<dbReference type="InterPro" id="IPR000565">
    <property type="entry name" value="Topo_IIA_B"/>
</dbReference>
<comment type="cofactor">
    <cofactor evidence="10">
        <name>Mg(2+)</name>
        <dbReference type="ChEBI" id="CHEBI:18420"/>
    </cofactor>
    <cofactor evidence="10">
        <name>Mn(2+)</name>
        <dbReference type="ChEBI" id="CHEBI:29035"/>
    </cofactor>
    <cofactor evidence="10">
        <name>Ca(2+)</name>
        <dbReference type="ChEBI" id="CHEBI:29108"/>
    </cofactor>
    <text evidence="10">Binds two Mg(2+) per subunit. The magnesium ions form salt bridges with both the protein and the DNA. Can also accept other divalent metal cations, such as Mn(2+) or Ca(2+).</text>
</comment>
<dbReference type="InterPro" id="IPR020568">
    <property type="entry name" value="Ribosomal_Su5_D2-typ_SF"/>
</dbReference>
<evidence type="ECO:0000256" key="2">
    <source>
        <dbReference type="ARBA" id="ARBA00010708"/>
    </source>
</evidence>
<dbReference type="InterPro" id="IPR003594">
    <property type="entry name" value="HATPase_dom"/>
</dbReference>
<dbReference type="GO" id="GO:0005737">
    <property type="term" value="C:cytoplasm"/>
    <property type="evidence" value="ECO:0007669"/>
    <property type="project" value="UniProtKB-SubCell"/>
</dbReference>
<evidence type="ECO:0000313" key="14">
    <source>
        <dbReference type="Proteomes" id="UP000886812"/>
    </source>
</evidence>
<evidence type="ECO:0000256" key="3">
    <source>
        <dbReference type="ARBA" id="ARBA00022723"/>
    </source>
</evidence>
<dbReference type="InterPro" id="IPR013760">
    <property type="entry name" value="Topo_IIA-like_dom_sf"/>
</dbReference>
<dbReference type="InterPro" id="IPR018522">
    <property type="entry name" value="TopoIIA_CS"/>
</dbReference>
<feature type="domain" description="Toprim" evidence="12">
    <location>
        <begin position="454"/>
        <end position="575"/>
    </location>
</feature>